<dbReference type="Pfam" id="PF02355">
    <property type="entry name" value="SecD_SecF_C"/>
    <property type="match status" value="1"/>
</dbReference>
<evidence type="ECO:0000256" key="8">
    <source>
        <dbReference type="ARBA" id="ARBA00023010"/>
    </source>
</evidence>
<evidence type="ECO:0000256" key="10">
    <source>
        <dbReference type="HAMAP-Rule" id="MF_01464"/>
    </source>
</evidence>
<comment type="caution">
    <text evidence="12">The sequence shown here is derived from an EMBL/GenBank/DDBJ whole genome shotgun (WGS) entry which is preliminary data.</text>
</comment>
<evidence type="ECO:0000256" key="1">
    <source>
        <dbReference type="ARBA" id="ARBA00004651"/>
    </source>
</evidence>
<keyword evidence="2 10" id="KW-0813">Transport</keyword>
<keyword evidence="6 10" id="KW-0653">Protein transport</keyword>
<comment type="function">
    <text evidence="10">Part of the Sec protein translocase complex. Interacts with the SecYEG preprotein conducting channel. SecDF uses the proton motive force (PMF) to complete protein translocation after the ATP-dependent function of SecA.</text>
</comment>
<feature type="transmembrane region" description="Helical" evidence="10">
    <location>
        <begin position="126"/>
        <end position="143"/>
    </location>
</feature>
<dbReference type="InterPro" id="IPR000731">
    <property type="entry name" value="SSD"/>
</dbReference>
<evidence type="ECO:0000256" key="2">
    <source>
        <dbReference type="ARBA" id="ARBA00022448"/>
    </source>
</evidence>
<dbReference type="InterPro" id="IPR022645">
    <property type="entry name" value="SecD/SecF_bac"/>
</dbReference>
<evidence type="ECO:0000256" key="6">
    <source>
        <dbReference type="ARBA" id="ARBA00022927"/>
    </source>
</evidence>
<accession>A0A1F5WFK2</accession>
<proteinExistence type="inferred from homology"/>
<evidence type="ECO:0000313" key="13">
    <source>
        <dbReference type="Proteomes" id="UP000178276"/>
    </source>
</evidence>
<evidence type="ECO:0000256" key="5">
    <source>
        <dbReference type="ARBA" id="ARBA00022692"/>
    </source>
</evidence>
<dbReference type="AlphaFoldDB" id="A0A1F5WFK2"/>
<comment type="similarity">
    <text evidence="10">Belongs to the SecD/SecF family. SecF subfamily.</text>
</comment>
<comment type="subunit">
    <text evidence="10">Forms a complex with SecD. Part of the essential Sec protein translocation apparatus which comprises SecA, SecYEG and auxiliary proteins SecDF. Other proteins may also be involved.</text>
</comment>
<evidence type="ECO:0000313" key="12">
    <source>
        <dbReference type="EMBL" id="OGF74350.1"/>
    </source>
</evidence>
<keyword evidence="3 10" id="KW-1003">Cell membrane</keyword>
<dbReference type="InterPro" id="IPR048634">
    <property type="entry name" value="SecD_SecF_C"/>
</dbReference>
<comment type="subcellular location">
    <subcellularLocation>
        <location evidence="1 10">Cell membrane</location>
        <topology evidence="1 10">Multi-pass membrane protein</topology>
    </subcellularLocation>
</comment>
<feature type="transmembrane region" description="Helical" evidence="10">
    <location>
        <begin position="272"/>
        <end position="296"/>
    </location>
</feature>
<dbReference type="EMBL" id="MFHJ01000007">
    <property type="protein sequence ID" value="OGF74350.1"/>
    <property type="molecule type" value="Genomic_DNA"/>
</dbReference>
<dbReference type="InterPro" id="IPR022646">
    <property type="entry name" value="SecD/SecF_CS"/>
</dbReference>
<feature type="transmembrane region" description="Helical" evidence="10">
    <location>
        <begin position="248"/>
        <end position="266"/>
    </location>
</feature>
<evidence type="ECO:0000256" key="3">
    <source>
        <dbReference type="ARBA" id="ARBA00022475"/>
    </source>
</evidence>
<dbReference type="PANTHER" id="PTHR30081:SF8">
    <property type="entry name" value="PROTEIN TRANSLOCASE SUBUNIT SECF"/>
    <property type="match status" value="1"/>
</dbReference>
<dbReference type="PROSITE" id="PS50156">
    <property type="entry name" value="SSD"/>
    <property type="match status" value="1"/>
</dbReference>
<dbReference type="GO" id="GO:0043952">
    <property type="term" value="P:protein transport by the Sec complex"/>
    <property type="evidence" value="ECO:0007669"/>
    <property type="project" value="UniProtKB-UniRule"/>
</dbReference>
<dbReference type="HAMAP" id="MF_01464_B">
    <property type="entry name" value="SecF_B"/>
    <property type="match status" value="1"/>
</dbReference>
<dbReference type="GO" id="GO:0015450">
    <property type="term" value="F:protein-transporting ATPase activity"/>
    <property type="evidence" value="ECO:0007669"/>
    <property type="project" value="InterPro"/>
</dbReference>
<dbReference type="SUPFAM" id="SSF82866">
    <property type="entry name" value="Multidrug efflux transporter AcrB transmembrane domain"/>
    <property type="match status" value="1"/>
</dbReference>
<keyword evidence="8 10" id="KW-0811">Translocation</keyword>
<dbReference type="Gene3D" id="1.20.1640.10">
    <property type="entry name" value="Multidrug efflux transporter AcrB transmembrane domain"/>
    <property type="match status" value="1"/>
</dbReference>
<dbReference type="Pfam" id="PF07549">
    <property type="entry name" value="Sec_GG"/>
    <property type="match status" value="1"/>
</dbReference>
<gene>
    <name evidence="10" type="primary">secF</name>
    <name evidence="12" type="ORF">A2W57_02475</name>
</gene>
<protein>
    <recommendedName>
        <fullName evidence="10">Protein-export membrane protein SecF</fullName>
    </recommendedName>
</protein>
<feature type="domain" description="SSD" evidence="11">
    <location>
        <begin position="126"/>
        <end position="297"/>
    </location>
</feature>
<evidence type="ECO:0000256" key="9">
    <source>
        <dbReference type="ARBA" id="ARBA00023136"/>
    </source>
</evidence>
<evidence type="ECO:0000256" key="4">
    <source>
        <dbReference type="ARBA" id="ARBA00022519"/>
    </source>
</evidence>
<dbReference type="GO" id="GO:0006605">
    <property type="term" value="P:protein targeting"/>
    <property type="evidence" value="ECO:0007669"/>
    <property type="project" value="UniProtKB-UniRule"/>
</dbReference>
<dbReference type="InterPro" id="IPR022813">
    <property type="entry name" value="SecD/SecF_arch_bac"/>
</dbReference>
<feature type="transmembrane region" description="Helical" evidence="10">
    <location>
        <begin position="155"/>
        <end position="178"/>
    </location>
</feature>
<evidence type="ECO:0000256" key="7">
    <source>
        <dbReference type="ARBA" id="ARBA00022989"/>
    </source>
</evidence>
<dbReference type="NCBIfam" id="TIGR00966">
    <property type="entry name" value="transloc_SecF"/>
    <property type="match status" value="1"/>
</dbReference>
<dbReference type="Proteomes" id="UP000178276">
    <property type="component" value="Unassembled WGS sequence"/>
</dbReference>
<reference evidence="12 13" key="1">
    <citation type="journal article" date="2016" name="Nat. Commun.">
        <title>Thousands of microbial genomes shed light on interconnected biogeochemical processes in an aquifer system.</title>
        <authorList>
            <person name="Anantharaman K."/>
            <person name="Brown C.T."/>
            <person name="Hug L.A."/>
            <person name="Sharon I."/>
            <person name="Castelle C.J."/>
            <person name="Probst A.J."/>
            <person name="Thomas B.C."/>
            <person name="Singh A."/>
            <person name="Wilkins M.J."/>
            <person name="Karaoz U."/>
            <person name="Brodie E.L."/>
            <person name="Williams K.H."/>
            <person name="Hubbard S.S."/>
            <person name="Banfield J.F."/>
        </authorList>
    </citation>
    <scope>NUCLEOTIDE SEQUENCE [LARGE SCALE GENOMIC DNA]</scope>
</reference>
<dbReference type="GO" id="GO:0065002">
    <property type="term" value="P:intracellular protein transmembrane transport"/>
    <property type="evidence" value="ECO:0007669"/>
    <property type="project" value="UniProtKB-UniRule"/>
</dbReference>
<name>A0A1F5WFK2_9BACT</name>
<dbReference type="GO" id="GO:0005886">
    <property type="term" value="C:plasma membrane"/>
    <property type="evidence" value="ECO:0007669"/>
    <property type="project" value="UniProtKB-SubCell"/>
</dbReference>
<feature type="transmembrane region" description="Helical" evidence="10">
    <location>
        <begin position="12"/>
        <end position="30"/>
    </location>
</feature>
<evidence type="ECO:0000259" key="11">
    <source>
        <dbReference type="PROSITE" id="PS50156"/>
    </source>
</evidence>
<keyword evidence="7 10" id="KW-1133">Transmembrane helix</keyword>
<keyword evidence="4" id="KW-0997">Cell inner membrane</keyword>
<dbReference type="PANTHER" id="PTHR30081">
    <property type="entry name" value="PROTEIN-EXPORT MEMBRANE PROTEIN SEC"/>
    <property type="match status" value="1"/>
</dbReference>
<keyword evidence="9 10" id="KW-0472">Membrane</keyword>
<dbReference type="PRINTS" id="PR01755">
    <property type="entry name" value="SECFTRNLCASE"/>
</dbReference>
<organism evidence="12 13">
    <name type="scientific">Candidatus Giovannonibacteria bacterium RIFCSPHIGHO2_02_43_16</name>
    <dbReference type="NCBI Taxonomy" id="1798331"/>
    <lineage>
        <taxon>Bacteria</taxon>
        <taxon>Candidatus Giovannoniibacteriota</taxon>
    </lineage>
</organism>
<dbReference type="InterPro" id="IPR005665">
    <property type="entry name" value="SecF_bac"/>
</dbReference>
<dbReference type="STRING" id="1798331.A2W57_02475"/>
<feature type="transmembrane region" description="Helical" evidence="10">
    <location>
        <begin position="190"/>
        <end position="210"/>
    </location>
</feature>
<sequence length="306" mass="33538">MGLVRIRKFSYIFSIILVAASIVSLAFYGLKFGIDFTGGSLIEAQFDPTGGGRPDINIVRQKMEALDFGQVVIQPAGEVGFSIRTRELSTDERQKITAELSGLGKIKDVSANTIGPTIGQELRSRSIWAMALVLIAIILYIAFAFRKVSRPISSWFYGIFAVVALFHDVFIPLGVFSLLGHFKGVEVDTLFVTAILTVLGFSVHDTIVVFDRIRENLTLAKPASPAGRKETFEETVGKSLNQTITRSINTSLTVLIVLTALFFLGAEATKYFALALIIGIVAGTYSSIFIASPLLVTWNNYREKKI</sequence>
<keyword evidence="5 10" id="KW-0812">Transmembrane</keyword>